<sequence>MMFLITCICFHLRESESSAEGELRVRYSHPLVSSTAALVASVLFPAVAESVADLQRFLTRGLGQSRRRHHGSQVVPDGAVPGHHFPSPCCTPHVGGEARPRDPSNHP</sequence>
<dbReference type="AlphaFoldDB" id="A0A5B7E8U8"/>
<evidence type="ECO:0000313" key="3">
    <source>
        <dbReference type="Proteomes" id="UP000324222"/>
    </source>
</evidence>
<gene>
    <name evidence="2" type="ORF">E2C01_023023</name>
</gene>
<dbReference type="Proteomes" id="UP000324222">
    <property type="component" value="Unassembled WGS sequence"/>
</dbReference>
<proteinExistence type="predicted"/>
<protein>
    <submittedName>
        <fullName evidence="2">Uncharacterized protein</fullName>
    </submittedName>
</protein>
<reference evidence="2 3" key="1">
    <citation type="submission" date="2019-05" db="EMBL/GenBank/DDBJ databases">
        <title>Another draft genome of Portunus trituberculatus and its Hox gene families provides insights of decapod evolution.</title>
        <authorList>
            <person name="Jeong J.-H."/>
            <person name="Song I."/>
            <person name="Kim S."/>
            <person name="Choi T."/>
            <person name="Kim D."/>
            <person name="Ryu S."/>
            <person name="Kim W."/>
        </authorList>
    </citation>
    <scope>NUCLEOTIDE SEQUENCE [LARGE SCALE GENOMIC DNA]</scope>
    <source>
        <tissue evidence="2">Muscle</tissue>
    </source>
</reference>
<evidence type="ECO:0000313" key="2">
    <source>
        <dbReference type="EMBL" id="MPC29775.1"/>
    </source>
</evidence>
<comment type="caution">
    <text evidence="2">The sequence shown here is derived from an EMBL/GenBank/DDBJ whole genome shotgun (WGS) entry which is preliminary data.</text>
</comment>
<dbReference type="EMBL" id="VSRR010002132">
    <property type="protein sequence ID" value="MPC29775.1"/>
    <property type="molecule type" value="Genomic_DNA"/>
</dbReference>
<feature type="compositionally biased region" description="Basic and acidic residues" evidence="1">
    <location>
        <begin position="96"/>
        <end position="107"/>
    </location>
</feature>
<organism evidence="2 3">
    <name type="scientific">Portunus trituberculatus</name>
    <name type="common">Swimming crab</name>
    <name type="synonym">Neptunus trituberculatus</name>
    <dbReference type="NCBI Taxonomy" id="210409"/>
    <lineage>
        <taxon>Eukaryota</taxon>
        <taxon>Metazoa</taxon>
        <taxon>Ecdysozoa</taxon>
        <taxon>Arthropoda</taxon>
        <taxon>Crustacea</taxon>
        <taxon>Multicrustacea</taxon>
        <taxon>Malacostraca</taxon>
        <taxon>Eumalacostraca</taxon>
        <taxon>Eucarida</taxon>
        <taxon>Decapoda</taxon>
        <taxon>Pleocyemata</taxon>
        <taxon>Brachyura</taxon>
        <taxon>Eubrachyura</taxon>
        <taxon>Portunoidea</taxon>
        <taxon>Portunidae</taxon>
        <taxon>Portuninae</taxon>
        <taxon>Portunus</taxon>
    </lineage>
</organism>
<name>A0A5B7E8U8_PORTR</name>
<keyword evidence="3" id="KW-1185">Reference proteome</keyword>
<evidence type="ECO:0000256" key="1">
    <source>
        <dbReference type="SAM" id="MobiDB-lite"/>
    </source>
</evidence>
<feature type="region of interest" description="Disordered" evidence="1">
    <location>
        <begin position="62"/>
        <end position="107"/>
    </location>
</feature>
<accession>A0A5B7E8U8</accession>